<dbReference type="PANTHER" id="PTHR34289:SF8">
    <property type="entry name" value="DUF819 DOMAIN-CONTAINING PROTEIN"/>
    <property type="match status" value="1"/>
</dbReference>
<proteinExistence type="predicted"/>
<dbReference type="AlphaFoldDB" id="A0A8J5XTI6"/>
<dbReference type="EMBL" id="JAGTXO010000001">
    <property type="protein sequence ID" value="KAG8470249.1"/>
    <property type="molecule type" value="Genomic_DNA"/>
</dbReference>
<dbReference type="Proteomes" id="UP000751190">
    <property type="component" value="Unassembled WGS sequence"/>
</dbReference>
<dbReference type="PANTHER" id="PTHR34289">
    <property type="entry name" value="PROTEIN, PUTATIVE (DUF819)-RELATED"/>
    <property type="match status" value="1"/>
</dbReference>
<keyword evidence="2" id="KW-0812">Transmembrane</keyword>
<evidence type="ECO:0000313" key="3">
    <source>
        <dbReference type="EMBL" id="KAG8470249.1"/>
    </source>
</evidence>
<dbReference type="Pfam" id="PF05684">
    <property type="entry name" value="DUF819"/>
    <property type="match status" value="2"/>
</dbReference>
<evidence type="ECO:0000256" key="1">
    <source>
        <dbReference type="SAM" id="MobiDB-lite"/>
    </source>
</evidence>
<feature type="transmembrane region" description="Helical" evidence="2">
    <location>
        <begin position="450"/>
        <end position="472"/>
    </location>
</feature>
<name>A0A8J5XTI6_DIALT</name>
<comment type="caution">
    <text evidence="3">The sequence shown here is derived from an EMBL/GenBank/DDBJ whole genome shotgun (WGS) entry which is preliminary data.</text>
</comment>
<feature type="transmembrane region" description="Helical" evidence="2">
    <location>
        <begin position="421"/>
        <end position="443"/>
    </location>
</feature>
<reference evidence="3" key="1">
    <citation type="submission" date="2021-05" db="EMBL/GenBank/DDBJ databases">
        <title>The genome of the haptophyte Pavlova lutheri (Diacronema luteri, Pavlovales) - a model for lipid biosynthesis in eukaryotic algae.</title>
        <authorList>
            <person name="Hulatt C.J."/>
            <person name="Posewitz M.C."/>
        </authorList>
    </citation>
    <scope>NUCLEOTIDE SEQUENCE</scope>
    <source>
        <strain evidence="3">NIVA-4/92</strain>
    </source>
</reference>
<gene>
    <name evidence="3" type="ORF">KFE25_008670</name>
</gene>
<feature type="region of interest" description="Disordered" evidence="1">
    <location>
        <begin position="225"/>
        <end position="359"/>
    </location>
</feature>
<sequence>MTVHFARAGRPLLVPLGGPRARPAAPRAAVALITPLLQISPADHWAVWAVIAACAAAGQQLEGTRVGRALSGPVCAMALAAALTNLRVLPEPTAEFRLGQAAIVRLCTPLLLLSADLRVILGSTGRLLPPFLVGTAGTVLGALVGVALLAPQLGAVPGGLTCAAALAAKNIGSGLNFLAVASALDVPPPTVAAALTIDNVGALCYFPLVSLLGARVPAQLARADGPLTPPAPSGGAPSVVPGVQPSGTAGPLTPPAPSGGAPLVVPGVRPSGTAAPPTPPAPSGGAPLVVPGVQPSGTAGPPTPPAPSGGAPSVVPGVQPSGTAPPTPPAPSGGAPLVVPGVQPSGTAAPPTPPAPSGGAPLVVPGVQPSGTALALALALALCSAADRAGPPAAVLPTVTALTVALATLCAQPLAPLLPSARAFGGLLLYLFFATAGASGGVAPALCAPLAWFTLIIYVVHVAVVLAVGRVAGWPLQDSLVTSSANIGGPATASSLAESRGWASLVSPAILVGTLGNCIATFIGIGLHSVMLSIARAVGVAP</sequence>
<feature type="transmembrane region" description="Helical" evidence="2">
    <location>
        <begin position="394"/>
        <end position="415"/>
    </location>
</feature>
<protein>
    <submittedName>
        <fullName evidence="3">Uncharacterized protein</fullName>
    </submittedName>
</protein>
<organism evidence="3 4">
    <name type="scientific">Diacronema lutheri</name>
    <name type="common">Unicellular marine alga</name>
    <name type="synonym">Monochrysis lutheri</name>
    <dbReference type="NCBI Taxonomy" id="2081491"/>
    <lineage>
        <taxon>Eukaryota</taxon>
        <taxon>Haptista</taxon>
        <taxon>Haptophyta</taxon>
        <taxon>Pavlovophyceae</taxon>
        <taxon>Pavlovales</taxon>
        <taxon>Pavlovaceae</taxon>
        <taxon>Diacronema</taxon>
    </lineage>
</organism>
<keyword evidence="2" id="KW-0472">Membrane</keyword>
<feature type="compositionally biased region" description="Low complexity" evidence="1">
    <location>
        <begin position="308"/>
        <end position="322"/>
    </location>
</feature>
<feature type="transmembrane region" description="Helical" evidence="2">
    <location>
        <begin position="505"/>
        <end position="527"/>
    </location>
</feature>
<dbReference type="OMA" id="MALHIFT"/>
<keyword evidence="4" id="KW-1185">Reference proteome</keyword>
<dbReference type="OrthoDB" id="45797at2759"/>
<evidence type="ECO:0000313" key="4">
    <source>
        <dbReference type="Proteomes" id="UP000751190"/>
    </source>
</evidence>
<accession>A0A8J5XTI6</accession>
<keyword evidence="2" id="KW-1133">Transmembrane helix</keyword>
<dbReference type="InterPro" id="IPR008537">
    <property type="entry name" value="DUF819"/>
</dbReference>
<evidence type="ECO:0000256" key="2">
    <source>
        <dbReference type="SAM" id="Phobius"/>
    </source>
</evidence>
<feature type="transmembrane region" description="Helical" evidence="2">
    <location>
        <begin position="127"/>
        <end position="150"/>
    </location>
</feature>